<dbReference type="SUPFAM" id="SSF48498">
    <property type="entry name" value="Tetracyclin repressor-like, C-terminal domain"/>
    <property type="match status" value="1"/>
</dbReference>
<feature type="DNA-binding region" description="H-T-H motif" evidence="2">
    <location>
        <begin position="19"/>
        <end position="38"/>
    </location>
</feature>
<evidence type="ECO:0000259" key="3">
    <source>
        <dbReference type="PROSITE" id="PS50977"/>
    </source>
</evidence>
<feature type="domain" description="HTH tetR-type" evidence="3">
    <location>
        <begin position="1"/>
        <end position="56"/>
    </location>
</feature>
<organism evidence="4 5">
    <name type="scientific">Microbacterium candidum</name>
    <dbReference type="NCBI Taxonomy" id="3041922"/>
    <lineage>
        <taxon>Bacteria</taxon>
        <taxon>Bacillati</taxon>
        <taxon>Actinomycetota</taxon>
        <taxon>Actinomycetes</taxon>
        <taxon>Micrococcales</taxon>
        <taxon>Microbacteriaceae</taxon>
        <taxon>Microbacterium</taxon>
    </lineage>
</organism>
<protein>
    <submittedName>
        <fullName evidence="4">TetR/AcrR family transcriptional regulator</fullName>
    </submittedName>
</protein>
<dbReference type="InterPro" id="IPR001647">
    <property type="entry name" value="HTH_TetR"/>
</dbReference>
<sequence length="188" mass="21066">MLTEAAIRVMCREGVIGATTRAIATEAGVPLGTIHYAFRSKAELFEQVIDAIADHTIRPVEDALARGVDPEKQLLGALRGYADHVRDFSDETRLTYELMTYVARVPELADVAKLQYDRYMDDVGRHLEDFASRNALEWTVPFSVVQRYLASVLEGAELQYLNDADDADVWAILELAGRHVLSLARRKT</sequence>
<evidence type="ECO:0000256" key="1">
    <source>
        <dbReference type="ARBA" id="ARBA00023125"/>
    </source>
</evidence>
<dbReference type="SUPFAM" id="SSF46689">
    <property type="entry name" value="Homeodomain-like"/>
    <property type="match status" value="1"/>
</dbReference>
<dbReference type="PRINTS" id="PR00455">
    <property type="entry name" value="HTHTETR"/>
</dbReference>
<dbReference type="InterPro" id="IPR050109">
    <property type="entry name" value="HTH-type_TetR-like_transc_reg"/>
</dbReference>
<dbReference type="PROSITE" id="PS50977">
    <property type="entry name" value="HTH_TETR_2"/>
    <property type="match status" value="1"/>
</dbReference>
<evidence type="ECO:0000313" key="4">
    <source>
        <dbReference type="EMBL" id="MDL9978047.1"/>
    </source>
</evidence>
<gene>
    <name evidence="4" type="ORF">QSV35_01765</name>
</gene>
<accession>A0ABT7MUC3</accession>
<dbReference type="Proteomes" id="UP001235064">
    <property type="component" value="Unassembled WGS sequence"/>
</dbReference>
<keyword evidence="5" id="KW-1185">Reference proteome</keyword>
<dbReference type="PANTHER" id="PTHR30055">
    <property type="entry name" value="HTH-TYPE TRANSCRIPTIONAL REGULATOR RUTR"/>
    <property type="match status" value="1"/>
</dbReference>
<dbReference type="Pfam" id="PF00440">
    <property type="entry name" value="TetR_N"/>
    <property type="match status" value="1"/>
</dbReference>
<dbReference type="InterPro" id="IPR036271">
    <property type="entry name" value="Tet_transcr_reg_TetR-rel_C_sf"/>
</dbReference>
<reference evidence="4 5" key="1">
    <citation type="submission" date="2023-06" db="EMBL/GenBank/DDBJ databases">
        <title>Microbacterium sp. nov., isolated from a waste landfill.</title>
        <authorList>
            <person name="Wen W."/>
        </authorList>
    </citation>
    <scope>NUCLEOTIDE SEQUENCE [LARGE SCALE GENOMIC DNA]</scope>
    <source>
        <strain evidence="4 5">ASV49</strain>
    </source>
</reference>
<name>A0ABT7MUC3_9MICO</name>
<proteinExistence type="predicted"/>
<keyword evidence="1 2" id="KW-0238">DNA-binding</keyword>
<dbReference type="PANTHER" id="PTHR30055:SF146">
    <property type="entry name" value="HTH-TYPE TRANSCRIPTIONAL DUAL REGULATOR CECR"/>
    <property type="match status" value="1"/>
</dbReference>
<evidence type="ECO:0000313" key="5">
    <source>
        <dbReference type="Proteomes" id="UP001235064"/>
    </source>
</evidence>
<dbReference type="Gene3D" id="1.10.357.10">
    <property type="entry name" value="Tetracycline Repressor, domain 2"/>
    <property type="match status" value="1"/>
</dbReference>
<comment type="caution">
    <text evidence="4">The sequence shown here is derived from an EMBL/GenBank/DDBJ whole genome shotgun (WGS) entry which is preliminary data.</text>
</comment>
<dbReference type="EMBL" id="JASXSZ010000001">
    <property type="protein sequence ID" value="MDL9978047.1"/>
    <property type="molecule type" value="Genomic_DNA"/>
</dbReference>
<dbReference type="InterPro" id="IPR009057">
    <property type="entry name" value="Homeodomain-like_sf"/>
</dbReference>
<evidence type="ECO:0000256" key="2">
    <source>
        <dbReference type="PROSITE-ProRule" id="PRU00335"/>
    </source>
</evidence>
<dbReference type="RefSeq" id="WP_286286093.1">
    <property type="nucleotide sequence ID" value="NZ_JASXSZ010000001.1"/>
</dbReference>